<evidence type="ECO:0000313" key="1">
    <source>
        <dbReference type="EMBL" id="USQ77952.1"/>
    </source>
</evidence>
<protein>
    <submittedName>
        <fullName evidence="1">AAA family ATPase</fullName>
    </submittedName>
</protein>
<dbReference type="SUPFAM" id="SSF52540">
    <property type="entry name" value="P-loop containing nucleoside triphosphate hydrolases"/>
    <property type="match status" value="1"/>
</dbReference>
<dbReference type="PANTHER" id="PTHR37807">
    <property type="entry name" value="OS07G0160300 PROTEIN"/>
    <property type="match status" value="1"/>
</dbReference>
<name>A0ABY4YP82_9MICO</name>
<dbReference type="PANTHER" id="PTHR37807:SF3">
    <property type="entry name" value="OS07G0160300 PROTEIN"/>
    <property type="match status" value="1"/>
</dbReference>
<dbReference type="Gene3D" id="3.40.50.300">
    <property type="entry name" value="P-loop containing nucleotide triphosphate hydrolases"/>
    <property type="match status" value="1"/>
</dbReference>
<evidence type="ECO:0000313" key="2">
    <source>
        <dbReference type="Proteomes" id="UP001056535"/>
    </source>
</evidence>
<gene>
    <name evidence="1" type="ORF">NF557_02750</name>
</gene>
<dbReference type="Pfam" id="PF13671">
    <property type="entry name" value="AAA_33"/>
    <property type="match status" value="1"/>
</dbReference>
<dbReference type="InterPro" id="IPR027417">
    <property type="entry name" value="P-loop_NTPase"/>
</dbReference>
<keyword evidence="2" id="KW-1185">Reference proteome</keyword>
<dbReference type="EMBL" id="CP099490">
    <property type="protein sequence ID" value="USQ77952.1"/>
    <property type="molecule type" value="Genomic_DNA"/>
</dbReference>
<dbReference type="Proteomes" id="UP001056535">
    <property type="component" value="Chromosome"/>
</dbReference>
<accession>A0ABY4YP82</accession>
<organism evidence="1 2">
    <name type="scientific">Ornithinimicrobium cryptoxanthini</name>
    <dbReference type="NCBI Taxonomy" id="2934161"/>
    <lineage>
        <taxon>Bacteria</taxon>
        <taxon>Bacillati</taxon>
        <taxon>Actinomycetota</taxon>
        <taxon>Actinomycetes</taxon>
        <taxon>Micrococcales</taxon>
        <taxon>Ornithinimicrobiaceae</taxon>
        <taxon>Ornithinimicrobium</taxon>
    </lineage>
</organism>
<reference evidence="1" key="1">
    <citation type="submission" date="2022-06" db="EMBL/GenBank/DDBJ databases">
        <title>Ornithinimicrobium JY.X270.</title>
        <authorList>
            <person name="Huang Y."/>
        </authorList>
    </citation>
    <scope>NUCLEOTIDE SEQUENCE</scope>
    <source>
        <strain evidence="1">JY.X270</strain>
    </source>
</reference>
<sequence length="176" mass="18419">MLGGRPGTGKTTLARAWAAARGAAHARVDTIEQALLRAGDAPDRSPGPEGYAAAYAVAADQLTLGLDVVADSVNPLAVTRQAWQEVARRAGARVLQVELTCAGAEHRRRVDTRTADIPGHLVPRWEEVLTSGYEPWPEADLSLDTTGQPVVELVAAVETALVKAAVVDAAAPSRGN</sequence>
<proteinExistence type="predicted"/>